<organism evidence="2 3">
    <name type="scientific">Sphingobium cloacae</name>
    <dbReference type="NCBI Taxonomy" id="120107"/>
    <lineage>
        <taxon>Bacteria</taxon>
        <taxon>Pseudomonadati</taxon>
        <taxon>Pseudomonadota</taxon>
        <taxon>Alphaproteobacteria</taxon>
        <taxon>Sphingomonadales</taxon>
        <taxon>Sphingomonadaceae</taxon>
        <taxon>Sphingobium</taxon>
    </lineage>
</organism>
<dbReference type="Proteomes" id="UP000218272">
    <property type="component" value="Plasmid pSCLO_3"/>
</dbReference>
<proteinExistence type="predicted"/>
<geneLocation type="plasmid" evidence="3">
    <name>psclo_3 dna</name>
</geneLocation>
<name>A0A1E1F898_9SPHN</name>
<dbReference type="KEGG" id="sclo:SCLO_3000770"/>
<dbReference type="AlphaFoldDB" id="A0A1E1F898"/>
<accession>A0A1E1F898</accession>
<keyword evidence="2" id="KW-0614">Plasmid</keyword>
<keyword evidence="1" id="KW-1133">Transmembrane helix</keyword>
<feature type="transmembrane region" description="Helical" evidence="1">
    <location>
        <begin position="174"/>
        <end position="196"/>
    </location>
</feature>
<feature type="transmembrane region" description="Helical" evidence="1">
    <location>
        <begin position="208"/>
        <end position="227"/>
    </location>
</feature>
<keyword evidence="1" id="KW-0472">Membrane</keyword>
<protein>
    <submittedName>
        <fullName evidence="2">Uncharacterized protein</fullName>
    </submittedName>
</protein>
<feature type="transmembrane region" description="Helical" evidence="1">
    <location>
        <begin position="100"/>
        <end position="120"/>
    </location>
</feature>
<dbReference type="OrthoDB" id="7510310at2"/>
<reference evidence="2 3" key="1">
    <citation type="submission" date="2016-10" db="EMBL/GenBank/DDBJ databases">
        <title>Complete Genome Sequence of the Nonylphenol-Degrading Bacterium Sphingobium cloacae JCM 10874T.</title>
        <authorList>
            <person name="Ootsuka M."/>
            <person name="Nishizawa T."/>
            <person name="Ohta H."/>
        </authorList>
    </citation>
    <scope>NUCLEOTIDE SEQUENCE [LARGE SCALE GENOMIC DNA]</scope>
    <source>
        <strain evidence="2 3">JCM 10874</strain>
        <plasmid evidence="3">psclo_3 dna</plasmid>
    </source>
</reference>
<feature type="transmembrane region" description="Helical" evidence="1">
    <location>
        <begin position="12"/>
        <end position="30"/>
    </location>
</feature>
<gene>
    <name evidence="2" type="ORF">SCLO_3000770</name>
</gene>
<evidence type="ECO:0000256" key="1">
    <source>
        <dbReference type="SAM" id="Phobius"/>
    </source>
</evidence>
<keyword evidence="1" id="KW-0812">Transmembrane</keyword>
<feature type="transmembrane region" description="Helical" evidence="1">
    <location>
        <begin position="59"/>
        <end position="79"/>
    </location>
</feature>
<keyword evidence="3" id="KW-1185">Reference proteome</keyword>
<dbReference type="RefSeq" id="WP_066522078.1">
    <property type="nucleotide sequence ID" value="NZ_AP017657.1"/>
</dbReference>
<dbReference type="EMBL" id="AP017657">
    <property type="protein sequence ID" value="BAV66744.1"/>
    <property type="molecule type" value="Genomic_DNA"/>
</dbReference>
<sequence length="245" mass="27799">MNNPYRYVRASAWAGGPFMLAATVLFWGVLGHNIPPYSAGLSADEVAQKIIANATEVRIGMAIMMLLAILYFVWGVAVAKVMEVVERENKDNNVLSTMAYFSWALTVMIFIMPCSMWLTISYRPEVMEPQTLMLLYDWSWILFDTSYSLTTLGMVAMGVCLMSDRREKPLVPRWVCWVSIADGVAFLLLSLMPFVYEGPLSRSGSLNYYAQFSVFFFYWLVVSIAIVRASGRLVREHRESSSIRT</sequence>
<feature type="transmembrane region" description="Helical" evidence="1">
    <location>
        <begin position="140"/>
        <end position="162"/>
    </location>
</feature>
<evidence type="ECO:0000313" key="3">
    <source>
        <dbReference type="Proteomes" id="UP000218272"/>
    </source>
</evidence>
<evidence type="ECO:0000313" key="2">
    <source>
        <dbReference type="EMBL" id="BAV66744.1"/>
    </source>
</evidence>